<name>A0A7W6CU29_9HYPH</name>
<sequence>MSKKTVTMKMPIAKPTAAADAWVGETTVDVSEGPKPGKVVPLHAEVEANKRLTIDVTENLHKRIKAQCAMRGTKMADVIRELLEKEFAA</sequence>
<protein>
    <submittedName>
        <fullName evidence="1">Putative DNA binding CopG/RHH family protein</fullName>
    </submittedName>
</protein>
<organism evidence="1 2">
    <name type="scientific">Rhizobium metallidurans</name>
    <dbReference type="NCBI Taxonomy" id="1265931"/>
    <lineage>
        <taxon>Bacteria</taxon>
        <taxon>Pseudomonadati</taxon>
        <taxon>Pseudomonadota</taxon>
        <taxon>Alphaproteobacteria</taxon>
        <taxon>Hyphomicrobiales</taxon>
        <taxon>Rhizobiaceae</taxon>
        <taxon>Rhizobium/Agrobacterium group</taxon>
        <taxon>Rhizobium</taxon>
    </lineage>
</organism>
<proteinExistence type="predicted"/>
<dbReference type="InterPro" id="IPR015354">
    <property type="entry name" value="DNA_partition_ParG"/>
</dbReference>
<dbReference type="GO" id="GO:0006355">
    <property type="term" value="P:regulation of DNA-templated transcription"/>
    <property type="evidence" value="ECO:0007669"/>
    <property type="project" value="InterPro"/>
</dbReference>
<dbReference type="Pfam" id="PF09274">
    <property type="entry name" value="ParG"/>
    <property type="match status" value="1"/>
</dbReference>
<accession>A0A7W6CU29</accession>
<keyword evidence="2" id="KW-1185">Reference proteome</keyword>
<reference evidence="1 2" key="1">
    <citation type="submission" date="2020-08" db="EMBL/GenBank/DDBJ databases">
        <title>Genomic Encyclopedia of Type Strains, Phase IV (KMG-IV): sequencing the most valuable type-strain genomes for metagenomic binning, comparative biology and taxonomic classification.</title>
        <authorList>
            <person name="Goeker M."/>
        </authorList>
    </citation>
    <scope>NUCLEOTIDE SEQUENCE [LARGE SCALE GENOMIC DNA]</scope>
    <source>
        <strain evidence="1 2">DSM 26575</strain>
    </source>
</reference>
<dbReference type="EMBL" id="JACIDW010000034">
    <property type="protein sequence ID" value="MBB3967187.1"/>
    <property type="molecule type" value="Genomic_DNA"/>
</dbReference>
<dbReference type="SUPFAM" id="SSF47598">
    <property type="entry name" value="Ribbon-helix-helix"/>
    <property type="match status" value="1"/>
</dbReference>
<evidence type="ECO:0000313" key="2">
    <source>
        <dbReference type="Proteomes" id="UP000582090"/>
    </source>
</evidence>
<dbReference type="RefSeq" id="WP_183902610.1">
    <property type="nucleotide sequence ID" value="NZ_JACIDW010000034.1"/>
</dbReference>
<dbReference type="InterPro" id="IPR013321">
    <property type="entry name" value="Arc_rbn_hlx_hlx"/>
</dbReference>
<dbReference type="Proteomes" id="UP000582090">
    <property type="component" value="Unassembled WGS sequence"/>
</dbReference>
<evidence type="ECO:0000313" key="1">
    <source>
        <dbReference type="EMBL" id="MBB3967187.1"/>
    </source>
</evidence>
<dbReference type="InterPro" id="IPR010985">
    <property type="entry name" value="Ribbon_hlx_hlx"/>
</dbReference>
<gene>
    <name evidence="1" type="ORF">GGQ67_004884</name>
</gene>
<dbReference type="Gene3D" id="1.10.1220.10">
    <property type="entry name" value="Met repressor-like"/>
    <property type="match status" value="1"/>
</dbReference>
<dbReference type="AlphaFoldDB" id="A0A7W6CU29"/>
<comment type="caution">
    <text evidence="1">The sequence shown here is derived from an EMBL/GenBank/DDBJ whole genome shotgun (WGS) entry which is preliminary data.</text>
</comment>